<organism evidence="2 3">
    <name type="scientific">Candidatus Wallbacteria bacterium GWC2_49_35</name>
    <dbReference type="NCBI Taxonomy" id="1817813"/>
    <lineage>
        <taxon>Bacteria</taxon>
        <taxon>Candidatus Walliibacteriota</taxon>
    </lineage>
</organism>
<reference evidence="2 3" key="1">
    <citation type="journal article" date="2016" name="Nat. Commun.">
        <title>Thousands of microbial genomes shed light on interconnected biogeochemical processes in an aquifer system.</title>
        <authorList>
            <person name="Anantharaman K."/>
            <person name="Brown C.T."/>
            <person name="Hug L.A."/>
            <person name="Sharon I."/>
            <person name="Castelle C.J."/>
            <person name="Probst A.J."/>
            <person name="Thomas B.C."/>
            <person name="Singh A."/>
            <person name="Wilkins M.J."/>
            <person name="Karaoz U."/>
            <person name="Brodie E.L."/>
            <person name="Williams K.H."/>
            <person name="Hubbard S.S."/>
            <person name="Banfield J.F."/>
        </authorList>
    </citation>
    <scope>NUCLEOTIDE SEQUENCE [LARGE SCALE GENOMIC DNA]</scope>
</reference>
<gene>
    <name evidence="2" type="ORF">A2008_07255</name>
</gene>
<comment type="caution">
    <text evidence="2">The sequence shown here is derived from an EMBL/GenBank/DDBJ whole genome shotgun (WGS) entry which is preliminary data.</text>
</comment>
<evidence type="ECO:0000313" key="2">
    <source>
        <dbReference type="EMBL" id="OGM02829.1"/>
    </source>
</evidence>
<keyword evidence="1" id="KW-0472">Membrane</keyword>
<sequence>MQDFNLENSVEFQKIKEIRKIISGAAQSMQGGHLSPVHIAASLIINRPDSEIEIVGDLSPRAVESTPGGKETINKELALFNKKKDLLSLMARPELINSAIADFNSKLSKNIYSIFAVSNYAFADHVFRYECETEDLKKLRTGANEDPQAIPIRNLRRKAEESYKNGKFDEAIKFFGDAVAKYQGDFTIYYQLGLIYFFEKADFKSSMENFRLASKYAYNKYNPVFIHGMVFTGMLLKLFALHTKNADMLSEAYQAIYQAYAADTGYNFSKYALAQCSAAMAFRSDLVVQANSLLKNLIMSDKLFAIQIVRDIAFNTYIDDLEKLIKSMYDELLNNITRLFEKIDLALDMISNNTQYLTIPARVASIKIEYKKLVEHISVNRTFFDADSVYAQSIRISGELEELVKEIERNRKYTETRSLVESAIKNYREDYIELTGHYAQVEKRFTEIKEQYIKLDSYYPNPEFFDTVSSLIHPDVLYNDPDKKLWHESGLFVLIKVIAGGSTFLFLFITIVILATLFSTGIGSFFSFVSMIISLVFMPLYATVIAEIFYNMIEIKRRGLLADLRKFKAEIDANKSKITEIDKKLSAKYIAYISEQGHLTPFTSEKMFEACLDGNFEQIKAMMPNP</sequence>
<proteinExistence type="predicted"/>
<protein>
    <submittedName>
        <fullName evidence="2">Uncharacterized protein</fullName>
    </submittedName>
</protein>
<dbReference type="STRING" id="1817813.A2008_07255"/>
<keyword evidence="1" id="KW-0812">Transmembrane</keyword>
<evidence type="ECO:0000313" key="3">
    <source>
        <dbReference type="Proteomes" id="UP000178735"/>
    </source>
</evidence>
<feature type="transmembrane region" description="Helical" evidence="1">
    <location>
        <begin position="525"/>
        <end position="550"/>
    </location>
</feature>
<dbReference type="Proteomes" id="UP000178735">
    <property type="component" value="Unassembled WGS sequence"/>
</dbReference>
<dbReference type="SUPFAM" id="SSF48452">
    <property type="entry name" value="TPR-like"/>
    <property type="match status" value="1"/>
</dbReference>
<keyword evidence="1" id="KW-1133">Transmembrane helix</keyword>
<feature type="transmembrane region" description="Helical" evidence="1">
    <location>
        <begin position="224"/>
        <end position="241"/>
    </location>
</feature>
<dbReference type="EMBL" id="MGFH01000200">
    <property type="protein sequence ID" value="OGM02829.1"/>
    <property type="molecule type" value="Genomic_DNA"/>
</dbReference>
<feature type="transmembrane region" description="Helical" evidence="1">
    <location>
        <begin position="493"/>
        <end position="519"/>
    </location>
</feature>
<dbReference type="InterPro" id="IPR011990">
    <property type="entry name" value="TPR-like_helical_dom_sf"/>
</dbReference>
<evidence type="ECO:0000256" key="1">
    <source>
        <dbReference type="SAM" id="Phobius"/>
    </source>
</evidence>
<name>A0A1F7WK83_9BACT</name>
<accession>A0A1F7WK83</accession>
<dbReference type="Gene3D" id="1.25.40.10">
    <property type="entry name" value="Tetratricopeptide repeat domain"/>
    <property type="match status" value="1"/>
</dbReference>
<dbReference type="AlphaFoldDB" id="A0A1F7WK83"/>